<keyword evidence="2" id="KW-1185">Reference proteome</keyword>
<protein>
    <submittedName>
        <fullName evidence="1">Uncharacterized protein</fullName>
    </submittedName>
</protein>
<dbReference type="AlphaFoldDB" id="A0AAD7EHI6"/>
<evidence type="ECO:0000313" key="1">
    <source>
        <dbReference type="EMBL" id="KAJ7321582.1"/>
    </source>
</evidence>
<organism evidence="1 2">
    <name type="scientific">Mycena albidolilacea</name>
    <dbReference type="NCBI Taxonomy" id="1033008"/>
    <lineage>
        <taxon>Eukaryota</taxon>
        <taxon>Fungi</taxon>
        <taxon>Dikarya</taxon>
        <taxon>Basidiomycota</taxon>
        <taxon>Agaricomycotina</taxon>
        <taxon>Agaricomycetes</taxon>
        <taxon>Agaricomycetidae</taxon>
        <taxon>Agaricales</taxon>
        <taxon>Marasmiineae</taxon>
        <taxon>Mycenaceae</taxon>
        <taxon>Mycena</taxon>
    </lineage>
</organism>
<accession>A0AAD7EHI6</accession>
<proteinExistence type="predicted"/>
<dbReference type="EMBL" id="JARIHO010000050">
    <property type="protein sequence ID" value="KAJ7321582.1"/>
    <property type="molecule type" value="Genomic_DNA"/>
</dbReference>
<dbReference type="Proteomes" id="UP001218218">
    <property type="component" value="Unassembled WGS sequence"/>
</dbReference>
<evidence type="ECO:0000313" key="2">
    <source>
        <dbReference type="Proteomes" id="UP001218218"/>
    </source>
</evidence>
<gene>
    <name evidence="1" type="ORF">DFH08DRAFT_818439</name>
</gene>
<comment type="caution">
    <text evidence="1">The sequence shown here is derived from an EMBL/GenBank/DDBJ whole genome shotgun (WGS) entry which is preliminary data.</text>
</comment>
<sequence>MPVKTPPPLLEILRSMLLELDWKLADATPRKIMIESSFVLGLRWHLGWTRPSDPPLFELHPSLGNLDHVRRYIDALRKVLYPEGTGLEGAELLVREHCTLPEQDHTRIHGSWEEFELETWDLQGMRSLVGCRAFITSQSAQAHLILFTRIFEIASLDTGIPVRFRHIHGEGMELWIADAHKGEGLGAFIVPVFSIHYKRNVDKLRHCTTWPVRKAMLSLASSGFHPDLDGALKIIENGGPKAKAWLKDKITGTKFALPALYQPMSLIPLEIWKASPSSTNGNQQSHRNVDRDGVNLTLLAGIMRGMQYDARAMSALSLYSSHWIYHRDQITTHFRRAQRSVNRHGARFLSKFYVKVVISGSGLVQRRVAERGAPDETTMSSGNIIDDITMIDAFSTIAAGETSNHRNTARQLQAEIPLYTTRPLASFLRAEELNGTPNLPESRSGHFDYFLLFDHGLEFHPVQDLHYDFGYMESWDLSTPVVHPTESLYTAAPFMYHDFPTPGAPMFDMAFDGEVQDQSNSTYPLADIDPNTRRW</sequence>
<name>A0AAD7EHI6_9AGAR</name>
<reference evidence="1" key="1">
    <citation type="submission" date="2023-03" db="EMBL/GenBank/DDBJ databases">
        <title>Massive genome expansion in bonnet fungi (Mycena s.s.) driven by repeated elements and novel gene families across ecological guilds.</title>
        <authorList>
            <consortium name="Lawrence Berkeley National Laboratory"/>
            <person name="Harder C.B."/>
            <person name="Miyauchi S."/>
            <person name="Viragh M."/>
            <person name="Kuo A."/>
            <person name="Thoen E."/>
            <person name="Andreopoulos B."/>
            <person name="Lu D."/>
            <person name="Skrede I."/>
            <person name="Drula E."/>
            <person name="Henrissat B."/>
            <person name="Morin E."/>
            <person name="Kohler A."/>
            <person name="Barry K."/>
            <person name="LaButti K."/>
            <person name="Morin E."/>
            <person name="Salamov A."/>
            <person name="Lipzen A."/>
            <person name="Mereny Z."/>
            <person name="Hegedus B."/>
            <person name="Baldrian P."/>
            <person name="Stursova M."/>
            <person name="Weitz H."/>
            <person name="Taylor A."/>
            <person name="Grigoriev I.V."/>
            <person name="Nagy L.G."/>
            <person name="Martin F."/>
            <person name="Kauserud H."/>
        </authorList>
    </citation>
    <scope>NUCLEOTIDE SEQUENCE</scope>
    <source>
        <strain evidence="1">CBHHK002</strain>
    </source>
</reference>